<name>A0A0F9BJP6_9ZZZZ</name>
<evidence type="ECO:0000313" key="1">
    <source>
        <dbReference type="EMBL" id="KKL22050.1"/>
    </source>
</evidence>
<dbReference type="EMBL" id="LAZR01037495">
    <property type="protein sequence ID" value="KKL22050.1"/>
    <property type="molecule type" value="Genomic_DNA"/>
</dbReference>
<proteinExistence type="predicted"/>
<organism evidence="1">
    <name type="scientific">marine sediment metagenome</name>
    <dbReference type="NCBI Taxonomy" id="412755"/>
    <lineage>
        <taxon>unclassified sequences</taxon>
        <taxon>metagenomes</taxon>
        <taxon>ecological metagenomes</taxon>
    </lineage>
</organism>
<accession>A0A0F9BJP6</accession>
<comment type="caution">
    <text evidence="1">The sequence shown here is derived from an EMBL/GenBank/DDBJ whole genome shotgun (WGS) entry which is preliminary data.</text>
</comment>
<gene>
    <name evidence="1" type="ORF">LCGC14_2439330</name>
</gene>
<protein>
    <submittedName>
        <fullName evidence="1">Uncharacterized protein</fullName>
    </submittedName>
</protein>
<reference evidence="1" key="1">
    <citation type="journal article" date="2015" name="Nature">
        <title>Complex archaea that bridge the gap between prokaryotes and eukaryotes.</title>
        <authorList>
            <person name="Spang A."/>
            <person name="Saw J.H."/>
            <person name="Jorgensen S.L."/>
            <person name="Zaremba-Niedzwiedzka K."/>
            <person name="Martijn J."/>
            <person name="Lind A.E."/>
            <person name="van Eijk R."/>
            <person name="Schleper C."/>
            <person name="Guy L."/>
            <person name="Ettema T.J."/>
        </authorList>
    </citation>
    <scope>NUCLEOTIDE SEQUENCE</scope>
</reference>
<sequence length="210" mass="23761">MSVTKIGDWGKAQTILAASDRKFRKAFDKALLQEAHFFRKKIIQGFTRQAPGGKKFRKLAKSTLRSRRFKGFRGRKALIRTAELRNSVTVVKKREGVFVGVLKSARGKDGRKLFDIALLHEKGSRPIVIRITPKMQRFLAAMFGGRRARRLKKKSIGVQGIIIIKIPARPFLAPIFKRFGRPSMVKNRFLARVAKQLKGDYGVALAKTSL</sequence>
<dbReference type="AlphaFoldDB" id="A0A0F9BJP6"/>